<dbReference type="EMBL" id="CP018743">
    <property type="protein sequence ID" value="APO81656.1"/>
    <property type="molecule type" value="Genomic_DNA"/>
</dbReference>
<reference evidence="2 3" key="1">
    <citation type="submission" date="2016-12" db="EMBL/GenBank/DDBJ databases">
        <title>Draft Genome Sequence of Mercury Resistant Pseudomonas DRA525.</title>
        <authorList>
            <person name="Drace K.M."/>
        </authorList>
    </citation>
    <scope>NUCLEOTIDE SEQUENCE [LARGE SCALE GENOMIC DNA]</scope>
    <source>
        <strain evidence="2 3">DRA525</strain>
    </source>
</reference>
<feature type="domain" description="KilA-N" evidence="1">
    <location>
        <begin position="5"/>
        <end position="111"/>
    </location>
</feature>
<evidence type="ECO:0000313" key="3">
    <source>
        <dbReference type="Proteomes" id="UP000185146"/>
    </source>
</evidence>
<proteinExistence type="predicted"/>
<gene>
    <name evidence="2" type="ORF">BL240_09440</name>
</gene>
<evidence type="ECO:0000259" key="1">
    <source>
        <dbReference type="PROSITE" id="PS51301"/>
    </source>
</evidence>
<keyword evidence="2" id="KW-0238">DNA-binding</keyword>
<dbReference type="RefSeq" id="WP_075044597.1">
    <property type="nucleotide sequence ID" value="NZ_CP018743.1"/>
</dbReference>
<dbReference type="Pfam" id="PF10549">
    <property type="entry name" value="ORF11CD3"/>
    <property type="match status" value="1"/>
</dbReference>
<name>A0A1L5PNS6_PSEPU</name>
<dbReference type="SMART" id="SM01252">
    <property type="entry name" value="KilA-N"/>
    <property type="match status" value="1"/>
</dbReference>
<dbReference type="InterPro" id="IPR018877">
    <property type="entry name" value="Phage_P22_Orf201_C"/>
</dbReference>
<accession>A0A1L5PNS6</accession>
<dbReference type="Pfam" id="PF04383">
    <property type="entry name" value="KilA-N"/>
    <property type="match status" value="1"/>
</dbReference>
<dbReference type="InterPro" id="IPR018004">
    <property type="entry name" value="KilA/APSES_HTH"/>
</dbReference>
<protein>
    <submittedName>
        <fullName evidence="2">DNA-binding protein</fullName>
    </submittedName>
</protein>
<dbReference type="AlphaFoldDB" id="A0A1L5PNS6"/>
<dbReference type="GO" id="GO:0003677">
    <property type="term" value="F:DNA binding"/>
    <property type="evidence" value="ECO:0007669"/>
    <property type="project" value="UniProtKB-KW"/>
</dbReference>
<dbReference type="PROSITE" id="PS51301">
    <property type="entry name" value="KILA_N"/>
    <property type="match status" value="1"/>
</dbReference>
<sequence length="173" mass="19625">MIESNVIPFHYQGQAVRFKGDGWINATDVAKRFGKRPAHWLELPSTKSYMNALRKHLGAGFDVGKSDLKLVESSKVRGKAGTWLHPKLAVAFARWLDDDFAVWADLHIDALLRGELNEKQQFDRACRALDDAKAVASLSGRELARWRNKKPGLEHQVEYWRDQLQMTLGLDAA</sequence>
<dbReference type="SUPFAM" id="SSF54616">
    <property type="entry name" value="DNA-binding domain of Mlu1-box binding protein MBP1"/>
    <property type="match status" value="1"/>
</dbReference>
<dbReference type="InterPro" id="IPR017880">
    <property type="entry name" value="KilA_N"/>
</dbReference>
<evidence type="ECO:0000313" key="2">
    <source>
        <dbReference type="EMBL" id="APO81656.1"/>
    </source>
</evidence>
<dbReference type="Proteomes" id="UP000185146">
    <property type="component" value="Chromosome"/>
</dbReference>
<dbReference type="InterPro" id="IPR036887">
    <property type="entry name" value="HTH_APSES_sf"/>
</dbReference>
<organism evidence="2 3">
    <name type="scientific">Pseudomonas putida</name>
    <name type="common">Arthrobacter siderocapsulatus</name>
    <dbReference type="NCBI Taxonomy" id="303"/>
    <lineage>
        <taxon>Bacteria</taxon>
        <taxon>Pseudomonadati</taxon>
        <taxon>Pseudomonadota</taxon>
        <taxon>Gammaproteobacteria</taxon>
        <taxon>Pseudomonadales</taxon>
        <taxon>Pseudomonadaceae</taxon>
        <taxon>Pseudomonas</taxon>
    </lineage>
</organism>